<feature type="compositionally biased region" description="Basic and acidic residues" evidence="1">
    <location>
        <begin position="54"/>
        <end position="68"/>
    </location>
</feature>
<evidence type="ECO:0008006" key="3">
    <source>
        <dbReference type="Google" id="ProtNLM"/>
    </source>
</evidence>
<name>A0A6N2CD21_SOLCI</name>
<dbReference type="PANTHER" id="PTHR46148:SF56">
    <property type="entry name" value="RETROTRANSPOSON PROTEIN"/>
    <property type="match status" value="1"/>
</dbReference>
<comment type="caution">
    <text evidence="2">The sequence shown here is derived from an EMBL/GenBank/DDBJ whole genome shotgun (WGS) entry which is preliminary data.</text>
</comment>
<dbReference type="AlphaFoldDB" id="A0A6N2CD21"/>
<gene>
    <name evidence="2" type="ORF">EJD97_008246</name>
</gene>
<protein>
    <recommendedName>
        <fullName evidence="3">Chromo domain-containing protein</fullName>
    </recommendedName>
</protein>
<accession>A0A6N2CD21</accession>
<dbReference type="PANTHER" id="PTHR46148">
    <property type="entry name" value="CHROMO DOMAIN-CONTAINING PROTEIN"/>
    <property type="match status" value="1"/>
</dbReference>
<proteinExistence type="predicted"/>
<feature type="region of interest" description="Disordered" evidence="1">
    <location>
        <begin position="54"/>
        <end position="83"/>
    </location>
</feature>
<reference evidence="2" key="1">
    <citation type="submission" date="2019-05" db="EMBL/GenBank/DDBJ databases">
        <title>The de novo reference genome and transcriptome assemblies of the wild tomato species Solanum chilense.</title>
        <authorList>
            <person name="Stam R."/>
            <person name="Nosenko T."/>
            <person name="Hoerger A.C."/>
            <person name="Stephan W."/>
            <person name="Seidel M.A."/>
            <person name="Kuhn J.M.M."/>
            <person name="Haberer G."/>
            <person name="Tellier A."/>
        </authorList>
    </citation>
    <scope>NUCLEOTIDE SEQUENCE</scope>
    <source>
        <tissue evidence="2">Mature leaves</tissue>
    </source>
</reference>
<dbReference type="EMBL" id="RXGB01000221">
    <property type="protein sequence ID" value="TMX04496.1"/>
    <property type="molecule type" value="Genomic_DNA"/>
</dbReference>
<feature type="compositionally biased region" description="Basic and acidic residues" evidence="1">
    <location>
        <begin position="1"/>
        <end position="15"/>
    </location>
</feature>
<evidence type="ECO:0000313" key="2">
    <source>
        <dbReference type="EMBL" id="TMX04496.1"/>
    </source>
</evidence>
<feature type="region of interest" description="Disordered" evidence="1">
    <location>
        <begin position="1"/>
        <end position="29"/>
    </location>
</feature>
<organism evidence="2">
    <name type="scientific">Solanum chilense</name>
    <name type="common">Tomato</name>
    <name type="synonym">Lycopersicon chilense</name>
    <dbReference type="NCBI Taxonomy" id="4083"/>
    <lineage>
        <taxon>Eukaryota</taxon>
        <taxon>Viridiplantae</taxon>
        <taxon>Streptophyta</taxon>
        <taxon>Embryophyta</taxon>
        <taxon>Tracheophyta</taxon>
        <taxon>Spermatophyta</taxon>
        <taxon>Magnoliopsida</taxon>
        <taxon>eudicotyledons</taxon>
        <taxon>Gunneridae</taxon>
        <taxon>Pentapetalae</taxon>
        <taxon>asterids</taxon>
        <taxon>lamiids</taxon>
        <taxon>Solanales</taxon>
        <taxon>Solanaceae</taxon>
        <taxon>Solanoideae</taxon>
        <taxon>Solaneae</taxon>
        <taxon>Solanum</taxon>
        <taxon>Solanum subgen. Lycopersicon</taxon>
    </lineage>
</organism>
<sequence>MNTQRNEARRLKEEIANAGAPAHDEQAPPLEEDANAEFATYQLKDVARTWVEEARAKQKSKDAKRARSFDGGSSKNRLEIHDKPRFKKQDKSYEVKFPIEPVIEWKGGNSIPTGRIISCLKACKMISKGCLYHIVRVQDLNSDVPPIESVTVVGYELKLPSKLASIHLIFHISMLKNCIGDPESILPIEGLGVKDNFCYEEVPVQILDTQFEVLRNKEVVSIKVLWKNHLVKGETWEAEAYMKSCYPHLF</sequence>
<evidence type="ECO:0000256" key="1">
    <source>
        <dbReference type="SAM" id="MobiDB-lite"/>
    </source>
</evidence>